<dbReference type="AlphaFoldDB" id="A0AAJ0X8V3"/>
<feature type="domain" description="AAA-ATPase-like" evidence="1">
    <location>
        <begin position="7"/>
        <end position="205"/>
    </location>
</feature>
<gene>
    <name evidence="2" type="ORF">CKO40_03080</name>
</gene>
<dbReference type="PANTHER" id="PTHR34825:SF1">
    <property type="entry name" value="AAA-ATPASE-LIKE DOMAIN-CONTAINING PROTEIN"/>
    <property type="match status" value="1"/>
</dbReference>
<dbReference type="Proteomes" id="UP001296776">
    <property type="component" value="Unassembled WGS sequence"/>
</dbReference>
<evidence type="ECO:0000313" key="3">
    <source>
        <dbReference type="Proteomes" id="UP001296776"/>
    </source>
</evidence>
<keyword evidence="3" id="KW-1185">Reference proteome</keyword>
<dbReference type="RefSeq" id="WP_242476756.1">
    <property type="nucleotide sequence ID" value="NZ_NRSJ01000003.1"/>
</dbReference>
<dbReference type="Pfam" id="PF08011">
    <property type="entry name" value="PDDEXK_9"/>
    <property type="match status" value="1"/>
</dbReference>
<dbReference type="Pfam" id="PF09820">
    <property type="entry name" value="AAA-ATPase_like"/>
    <property type="match status" value="1"/>
</dbReference>
<dbReference type="InterPro" id="IPR012547">
    <property type="entry name" value="PDDEXK_9"/>
</dbReference>
<sequence length="599" mass="66774">MSQQKLPIGIQTFRKIREGGFTYVDKTVEAERLATQAGVYFLSRPRRFGKSLFVDTLKELFEGNEALFRGLHIHDQWDWSQRHPVILLDFAAGVVQNRAELDRRIRLLIDSNGQRLGIECDWQDQDIPGCFSELIQRAHERHGQRAVVLIDEYDKPILDNIEHPERAAALRDGLKNLYSVLKAEDAHLRFVFLTGVSKFSRVSLFSGLNQLRDITLSAPFATICGYTQQDLETIFAEHLAGVDWDELRRWYNGYGFLGEPVYNPYDILLFISDGHSFRNYWFETGSPSFLIKLFQQRRYFLPDLEQLEVGEEILDSFDIERINPVTLLFQAGYLTVASTTQQWGELTFRLRIPNNEVRRALNNQFIDAYAGISDTRLSYKRGLIEALTQADLPALVATIKRLFAGIPWRNFTGNDLPEAEGYYASVLYAFFASLDAEIIPEDLTNHGQVDLTLKLGGYIYVIEIKLLRDARGKDDRDLEPNAITAASVPAPATAPTTVPATAPTTVATATSEDSPALLGNPTSAAPAFGAGAGAGAGTGSELAANAPAAPAINPALAQIQARGYSQKYRQAPGQGLFEVGLVFSSAARNLIQADWRRLH</sequence>
<evidence type="ECO:0000313" key="2">
    <source>
        <dbReference type="EMBL" id="MBK1703563.1"/>
    </source>
</evidence>
<reference evidence="2" key="1">
    <citation type="submission" date="2017-08" db="EMBL/GenBank/DDBJ databases">
        <authorList>
            <person name="Imhoff J.F."/>
            <person name="Rahn T."/>
            <person name="Kuenzel S."/>
            <person name="Neulinger S.C."/>
        </authorList>
    </citation>
    <scope>NUCLEOTIDE SEQUENCE</scope>
    <source>
        <strain evidence="2">DSM 11080</strain>
    </source>
</reference>
<accession>A0AAJ0X8V3</accession>
<comment type="caution">
    <text evidence="2">The sequence shown here is derived from an EMBL/GenBank/DDBJ whole genome shotgun (WGS) entry which is preliminary data.</text>
</comment>
<evidence type="ECO:0000259" key="1">
    <source>
        <dbReference type="Pfam" id="PF09820"/>
    </source>
</evidence>
<name>A0AAJ0X8V3_9GAMM</name>
<dbReference type="PANTHER" id="PTHR34825">
    <property type="entry name" value="CONSERVED PROTEIN, WITH A WEAK D-GALACTARATE DEHYDRATASE/ALTRONATE HYDROLASE DOMAIN"/>
    <property type="match status" value="1"/>
</dbReference>
<proteinExistence type="predicted"/>
<dbReference type="EMBL" id="NRSJ01000003">
    <property type="protein sequence ID" value="MBK1703563.1"/>
    <property type="molecule type" value="Genomic_DNA"/>
</dbReference>
<dbReference type="InterPro" id="IPR018631">
    <property type="entry name" value="AAA-ATPase-like_dom"/>
</dbReference>
<protein>
    <recommendedName>
        <fullName evidence="1">AAA-ATPase-like domain-containing protein</fullName>
    </recommendedName>
</protein>
<reference evidence="2" key="2">
    <citation type="journal article" date="2020" name="Microorganisms">
        <title>Osmotic Adaptation and Compatible Solute Biosynthesis of Phototrophic Bacteria as Revealed from Genome Analyses.</title>
        <authorList>
            <person name="Imhoff J.F."/>
            <person name="Rahn T."/>
            <person name="Kunzel S."/>
            <person name="Keller A."/>
            <person name="Neulinger S.C."/>
        </authorList>
    </citation>
    <scope>NUCLEOTIDE SEQUENCE</scope>
    <source>
        <strain evidence="2">DSM 11080</strain>
    </source>
</reference>
<organism evidence="2 3">
    <name type="scientific">Halochromatium glycolicum</name>
    <dbReference type="NCBI Taxonomy" id="85075"/>
    <lineage>
        <taxon>Bacteria</taxon>
        <taxon>Pseudomonadati</taxon>
        <taxon>Pseudomonadota</taxon>
        <taxon>Gammaproteobacteria</taxon>
        <taxon>Chromatiales</taxon>
        <taxon>Chromatiaceae</taxon>
        <taxon>Halochromatium</taxon>
    </lineage>
</organism>